<accession>A0A4Q0XCH7</accession>
<feature type="signal peptide" evidence="1">
    <location>
        <begin position="1"/>
        <end position="37"/>
    </location>
</feature>
<feature type="chain" id="PRO_5020617268" evidence="1">
    <location>
        <begin position="38"/>
        <end position="205"/>
    </location>
</feature>
<reference evidence="3 4" key="1">
    <citation type="submission" date="2019-01" db="EMBL/GenBank/DDBJ databases">
        <title>Genome sequence of the Antarctic species Gelidibacter gilvus ACAM 158(T).</title>
        <authorList>
            <person name="Bowman J.P."/>
        </authorList>
    </citation>
    <scope>NUCLEOTIDE SEQUENCE [LARGE SCALE GENOMIC DNA]</scope>
    <source>
        <strain evidence="3 4">IC158</strain>
    </source>
</reference>
<comment type="caution">
    <text evidence="3">The sequence shown here is derived from an EMBL/GenBank/DDBJ whole genome shotgun (WGS) entry which is preliminary data.</text>
</comment>
<sequence>MKILKNFQEHFKSKSRKNFFLATFALAAFTFSTTAQNGDGFGIKAGLNYNGNGKYFESIEASAKNPDKNVGFHVGLYGKIGNRFYFKPEVVYSQTKSDYDKSDFKMKTIDAPMLLGLKIIGPVSVFAGPSFQYIIDSKFEDITIKDIENEFSVGLNFGIGLNFNGFGVDLRYEKGLSENMATFGVPESRIDTRPEQLILGISFAL</sequence>
<gene>
    <name evidence="3" type="ORF">ESZ48_18500</name>
</gene>
<dbReference type="Pfam" id="PF13568">
    <property type="entry name" value="OMP_b-brl_2"/>
    <property type="match status" value="1"/>
</dbReference>
<dbReference type="RefSeq" id="WP_129018992.1">
    <property type="nucleotide sequence ID" value="NZ_SDDZ01000020.1"/>
</dbReference>
<name>A0A4Q0XCH7_9FLAO</name>
<dbReference type="InterPro" id="IPR025665">
    <property type="entry name" value="Beta-barrel_OMP_2"/>
</dbReference>
<proteinExistence type="predicted"/>
<feature type="domain" description="Outer membrane protein beta-barrel" evidence="2">
    <location>
        <begin position="40"/>
        <end position="178"/>
    </location>
</feature>
<dbReference type="EMBL" id="SDDZ01000020">
    <property type="protein sequence ID" value="RXJ44276.1"/>
    <property type="molecule type" value="Genomic_DNA"/>
</dbReference>
<organism evidence="3 4">
    <name type="scientific">Gelidibacter gilvus</name>
    <dbReference type="NCBI Taxonomy" id="59602"/>
    <lineage>
        <taxon>Bacteria</taxon>
        <taxon>Pseudomonadati</taxon>
        <taxon>Bacteroidota</taxon>
        <taxon>Flavobacteriia</taxon>
        <taxon>Flavobacteriales</taxon>
        <taxon>Flavobacteriaceae</taxon>
        <taxon>Gelidibacter</taxon>
    </lineage>
</organism>
<dbReference type="AlphaFoldDB" id="A0A4Q0XCH7"/>
<protein>
    <submittedName>
        <fullName evidence="3">PorT family protein</fullName>
    </submittedName>
</protein>
<evidence type="ECO:0000313" key="3">
    <source>
        <dbReference type="EMBL" id="RXJ44276.1"/>
    </source>
</evidence>
<dbReference type="Proteomes" id="UP000289792">
    <property type="component" value="Unassembled WGS sequence"/>
</dbReference>
<evidence type="ECO:0000259" key="2">
    <source>
        <dbReference type="Pfam" id="PF13568"/>
    </source>
</evidence>
<keyword evidence="1" id="KW-0732">Signal</keyword>
<dbReference type="OrthoDB" id="1431594at2"/>
<evidence type="ECO:0000313" key="4">
    <source>
        <dbReference type="Proteomes" id="UP000289792"/>
    </source>
</evidence>
<keyword evidence="4" id="KW-1185">Reference proteome</keyword>
<evidence type="ECO:0000256" key="1">
    <source>
        <dbReference type="SAM" id="SignalP"/>
    </source>
</evidence>